<dbReference type="EMBL" id="JABAIA010000002">
    <property type="protein sequence ID" value="NLR66970.1"/>
    <property type="molecule type" value="Genomic_DNA"/>
</dbReference>
<evidence type="ECO:0000313" key="2">
    <source>
        <dbReference type="EMBL" id="NLR66970.1"/>
    </source>
</evidence>
<feature type="transmembrane region" description="Helical" evidence="1">
    <location>
        <begin position="67"/>
        <end position="85"/>
    </location>
</feature>
<protein>
    <submittedName>
        <fullName evidence="2">Uncharacterized protein</fullName>
    </submittedName>
</protein>
<keyword evidence="1" id="KW-1133">Transmembrane helix</keyword>
<name>A0A847RME4_9BACT</name>
<keyword evidence="1" id="KW-0812">Transmembrane</keyword>
<evidence type="ECO:0000256" key="1">
    <source>
        <dbReference type="SAM" id="Phobius"/>
    </source>
</evidence>
<feature type="transmembrane region" description="Helical" evidence="1">
    <location>
        <begin position="42"/>
        <end position="60"/>
    </location>
</feature>
<proteinExistence type="predicted"/>
<keyword evidence="1" id="KW-0472">Membrane</keyword>
<comment type="caution">
    <text evidence="2">The sequence shown here is derived from an EMBL/GenBank/DDBJ whole genome shotgun (WGS) entry which is preliminary data.</text>
</comment>
<accession>A0A847RME4</accession>
<dbReference type="RefSeq" id="WP_168872867.1">
    <property type="nucleotide sequence ID" value="NZ_JABAIA010000002.1"/>
</dbReference>
<keyword evidence="3" id="KW-1185">Reference proteome</keyword>
<sequence>MKKNATADKLSKLAENHTAGNPVFIREAGQLLVVSSFSSGRIIMLILMIIFLLLCSWRICQTATIGIVWFVFPAMLLFFVMALWIDLDAVSSVNINLKSKELVVRKRLFLYSEQRFYVHDIQEIRREKSMVRVPYNVWCLSVLLRSGKKLRLAVGRQEGRLEKMADVLNELGYRTKT</sequence>
<dbReference type="Proteomes" id="UP000570474">
    <property type="component" value="Unassembled WGS sequence"/>
</dbReference>
<reference evidence="2 3" key="1">
    <citation type="submission" date="2020-04" db="EMBL/GenBank/DDBJ databases">
        <authorList>
            <person name="Yin C."/>
        </authorList>
    </citation>
    <scope>NUCLEOTIDE SEQUENCE [LARGE SCALE GENOMIC DNA]</scope>
    <source>
        <strain evidence="2 3">Ae27</strain>
    </source>
</reference>
<dbReference type="AlphaFoldDB" id="A0A847RME4"/>
<gene>
    <name evidence="2" type="ORF">HGH92_21865</name>
</gene>
<evidence type="ECO:0000313" key="3">
    <source>
        <dbReference type="Proteomes" id="UP000570474"/>
    </source>
</evidence>
<organism evidence="2 3">
    <name type="scientific">Chitinophaga varians</name>
    <dbReference type="NCBI Taxonomy" id="2202339"/>
    <lineage>
        <taxon>Bacteria</taxon>
        <taxon>Pseudomonadati</taxon>
        <taxon>Bacteroidota</taxon>
        <taxon>Chitinophagia</taxon>
        <taxon>Chitinophagales</taxon>
        <taxon>Chitinophagaceae</taxon>
        <taxon>Chitinophaga</taxon>
    </lineage>
</organism>